<gene>
    <name evidence="2" type="ORF">JCM19235_6363</name>
</gene>
<keyword evidence="3" id="KW-1185">Reference proteome</keyword>
<dbReference type="STRING" id="990268.JCM19235_6363"/>
<dbReference type="AlphaFoldDB" id="A0A090RQW5"/>
<evidence type="ECO:0000259" key="1">
    <source>
        <dbReference type="Pfam" id="PF01575"/>
    </source>
</evidence>
<dbReference type="SUPFAM" id="SSF54637">
    <property type="entry name" value="Thioesterase/thiol ester dehydrase-isomerase"/>
    <property type="match status" value="1"/>
</dbReference>
<proteinExistence type="predicted"/>
<feature type="domain" description="MaoC-like" evidence="1">
    <location>
        <begin position="176"/>
        <end position="259"/>
    </location>
</feature>
<evidence type="ECO:0000313" key="3">
    <source>
        <dbReference type="Proteomes" id="UP000029228"/>
    </source>
</evidence>
<evidence type="ECO:0000313" key="2">
    <source>
        <dbReference type="EMBL" id="GAL17810.1"/>
    </source>
</evidence>
<dbReference type="PANTHER" id="PTHR43841:SF3">
    <property type="entry name" value="(3R)-HYDROXYACYL-ACP DEHYDRATASE SUBUNIT HADB"/>
    <property type="match status" value="1"/>
</dbReference>
<dbReference type="PANTHER" id="PTHR43841">
    <property type="entry name" value="3-HYDROXYACYL-THIOESTER DEHYDRATASE HTDX-RELATED"/>
    <property type="match status" value="1"/>
</dbReference>
<dbReference type="Proteomes" id="UP000029228">
    <property type="component" value="Unassembled WGS sequence"/>
</dbReference>
<comment type="caution">
    <text evidence="2">The sequence shown here is derived from an EMBL/GenBank/DDBJ whole genome shotgun (WGS) entry which is preliminary data.</text>
</comment>
<dbReference type="Gene3D" id="3.10.129.10">
    <property type="entry name" value="Hotdog Thioesterase"/>
    <property type="match status" value="1"/>
</dbReference>
<organism evidence="2 3">
    <name type="scientific">Vibrio maritimus</name>
    <dbReference type="NCBI Taxonomy" id="990268"/>
    <lineage>
        <taxon>Bacteria</taxon>
        <taxon>Pseudomonadati</taxon>
        <taxon>Pseudomonadota</taxon>
        <taxon>Gammaproteobacteria</taxon>
        <taxon>Vibrionales</taxon>
        <taxon>Vibrionaceae</taxon>
        <taxon>Vibrio</taxon>
    </lineage>
</organism>
<reference evidence="2 3" key="2">
    <citation type="submission" date="2014-09" db="EMBL/GenBank/DDBJ databases">
        <authorList>
            <consortium name="NBRP consortium"/>
            <person name="Sawabe T."/>
            <person name="Meirelles P."/>
            <person name="Nakanishi M."/>
            <person name="Sayaka M."/>
            <person name="Hattori M."/>
            <person name="Ohkuma M."/>
        </authorList>
    </citation>
    <scope>NUCLEOTIDE SEQUENCE [LARGE SCALE GENOMIC DNA]</scope>
    <source>
        <strain evidence="3">JCM19235</strain>
    </source>
</reference>
<dbReference type="EMBL" id="BBMR01000002">
    <property type="protein sequence ID" value="GAL17810.1"/>
    <property type="molecule type" value="Genomic_DNA"/>
</dbReference>
<accession>A0A090RQW5</accession>
<name>A0A090RQW5_9VIBR</name>
<dbReference type="Pfam" id="PF01575">
    <property type="entry name" value="MaoC_dehydratas"/>
    <property type="match status" value="1"/>
</dbReference>
<reference evidence="2 3" key="1">
    <citation type="submission" date="2014-09" db="EMBL/GenBank/DDBJ databases">
        <title>Vibrio maritimus JCM 19235. (C45) whole genome shotgun sequence.</title>
        <authorList>
            <person name="Sawabe T."/>
            <person name="Meirelles P."/>
            <person name="Nakanishi M."/>
            <person name="Sayaka M."/>
            <person name="Hattori M."/>
            <person name="Ohkuma M."/>
        </authorList>
    </citation>
    <scope>NUCLEOTIDE SEQUENCE [LARGE SCALE GENOMIC DNA]</scope>
    <source>
        <strain evidence="3">JCM19235</strain>
    </source>
</reference>
<sequence length="283" mass="31846">MHITASSSVQYRSLLLKALFKRPKIKGSIQTASSATLANPSFSIDGRALNRYCQHFGFDASHIPETYLFVATQGELLQLFVHPETAVRPLGLVHTFVEFEMFQRLEVEQNYHFTVSLKTAEKTEKGQRFETVGEFSLEGQVIARYRSGYLMPNRGVKSKRRQSAPVEDLSAYHISTTLETSKKHTKAYAKVSGDYNPIHLNGLMARLFGFKAPIVHGMDMAARLLNVASKEINTESSKKCRFDFKRPVFVDQTLKLCSNETQLLLVNEDNKSCVAMSLLEKGA</sequence>
<protein>
    <submittedName>
        <fullName evidence="2">Acyl dehydratase</fullName>
    </submittedName>
</protein>
<dbReference type="OrthoDB" id="9774179at2"/>
<dbReference type="InterPro" id="IPR029069">
    <property type="entry name" value="HotDog_dom_sf"/>
</dbReference>
<dbReference type="InterPro" id="IPR002539">
    <property type="entry name" value="MaoC-like_dom"/>
</dbReference>